<keyword evidence="3" id="KW-1185">Reference proteome</keyword>
<comment type="caution">
    <text evidence="2">The sequence shown here is derived from an EMBL/GenBank/DDBJ whole genome shotgun (WGS) entry which is preliminary data.</text>
</comment>
<evidence type="ECO:0000313" key="2">
    <source>
        <dbReference type="EMBL" id="TYZ28101.1"/>
    </source>
</evidence>
<proteinExistence type="predicted"/>
<accession>A0A5D6WHW6</accession>
<dbReference type="AlphaFoldDB" id="A0A5D6WHW6"/>
<protein>
    <submittedName>
        <fullName evidence="2">Zinc ribbon domain-containing protein</fullName>
    </submittedName>
</protein>
<dbReference type="Pfam" id="PF13240">
    <property type="entry name" value="Zn_Ribbon_1"/>
    <property type="match status" value="1"/>
</dbReference>
<sequence>MLGLFCYRCGHKLRDDANYCSFCGTPVDKTGETSTQKDYQLQSNPSKHDTVDVIIDAKNESENKKQIL</sequence>
<organism evidence="2 3">
    <name type="scientific">Selenomonas caprae</name>
    <dbReference type="NCBI Taxonomy" id="2606905"/>
    <lineage>
        <taxon>Bacteria</taxon>
        <taxon>Bacillati</taxon>
        <taxon>Bacillota</taxon>
        <taxon>Negativicutes</taxon>
        <taxon>Selenomonadales</taxon>
        <taxon>Selenomonadaceae</taxon>
        <taxon>Selenomonas</taxon>
    </lineage>
</organism>
<feature type="domain" description="Zinc-ribbon" evidence="1">
    <location>
        <begin position="5"/>
        <end position="27"/>
    </location>
</feature>
<evidence type="ECO:0000259" key="1">
    <source>
        <dbReference type="Pfam" id="PF13240"/>
    </source>
</evidence>
<reference evidence="2 3" key="1">
    <citation type="submission" date="2019-08" db="EMBL/GenBank/DDBJ databases">
        <title>Selenomonas sp. mPRGC5 and Selenomonas sp. mPRGC8 isolated from ruminal fluid of dairy goat (Capra hircus).</title>
        <authorList>
            <person name="Poothong S."/>
            <person name="Nuengjamnong C."/>
            <person name="Tanasupawat S."/>
        </authorList>
    </citation>
    <scope>NUCLEOTIDE SEQUENCE [LARGE SCALE GENOMIC DNA]</scope>
    <source>
        <strain evidence="3">mPRGC8</strain>
    </source>
</reference>
<gene>
    <name evidence="2" type="ORF">FZ041_09165</name>
</gene>
<evidence type="ECO:0000313" key="3">
    <source>
        <dbReference type="Proteomes" id="UP000322783"/>
    </source>
</evidence>
<dbReference type="Proteomes" id="UP000322783">
    <property type="component" value="Unassembled WGS sequence"/>
</dbReference>
<dbReference type="InterPro" id="IPR026870">
    <property type="entry name" value="Zinc_ribbon_dom"/>
</dbReference>
<name>A0A5D6WHW6_9FIRM</name>
<dbReference type="EMBL" id="VTOZ01000018">
    <property type="protein sequence ID" value="TYZ28101.1"/>
    <property type="molecule type" value="Genomic_DNA"/>
</dbReference>